<keyword evidence="2" id="KW-1185">Reference proteome</keyword>
<evidence type="ECO:0000313" key="2">
    <source>
        <dbReference type="Proteomes" id="UP000789702"/>
    </source>
</evidence>
<feature type="non-terminal residue" evidence="1">
    <location>
        <position position="300"/>
    </location>
</feature>
<protein>
    <submittedName>
        <fullName evidence="1">12769_t:CDS:1</fullName>
    </submittedName>
</protein>
<name>A0ACA9L124_9GLOM</name>
<evidence type="ECO:0000313" key="1">
    <source>
        <dbReference type="EMBL" id="CAG8500218.1"/>
    </source>
</evidence>
<dbReference type="EMBL" id="CAJVPU010002388">
    <property type="protein sequence ID" value="CAG8500218.1"/>
    <property type="molecule type" value="Genomic_DNA"/>
</dbReference>
<sequence>MQCTGRAVTRLVDGQHYFKSASKHTYAAQASRAEVVKTIARIKEHAQLTNEKLAQLLQTAITNSPHYVYQYLPLSDAIRQTVQRICHLNLSKEPSSLDNLVIPDHMRRTLNEVDFLIHDSTLEQDGMLIFTILDNIHHLNRSPFWVMDGTFKTVPNMFKQLYSIHGGSENSRIVPLVFSLMTSKSEESYRQLFQELIDFGEVHGIDLSPQVVLTNFEAAVINSIQSEFDNVQYKGCHFHLSQCIYCRVQSLGLTSRYGKDEDFSLLIRYISALAFLPPEEILSAFDELKLHIPPEASRIV</sequence>
<gene>
    <name evidence="1" type="ORF">DHETER_LOCUS2972</name>
</gene>
<reference evidence="1" key="1">
    <citation type="submission" date="2021-06" db="EMBL/GenBank/DDBJ databases">
        <authorList>
            <person name="Kallberg Y."/>
            <person name="Tangrot J."/>
            <person name="Rosling A."/>
        </authorList>
    </citation>
    <scope>NUCLEOTIDE SEQUENCE</scope>
    <source>
        <strain evidence="1">IL203A</strain>
    </source>
</reference>
<proteinExistence type="predicted"/>
<organism evidence="1 2">
    <name type="scientific">Dentiscutata heterogama</name>
    <dbReference type="NCBI Taxonomy" id="1316150"/>
    <lineage>
        <taxon>Eukaryota</taxon>
        <taxon>Fungi</taxon>
        <taxon>Fungi incertae sedis</taxon>
        <taxon>Mucoromycota</taxon>
        <taxon>Glomeromycotina</taxon>
        <taxon>Glomeromycetes</taxon>
        <taxon>Diversisporales</taxon>
        <taxon>Gigasporaceae</taxon>
        <taxon>Dentiscutata</taxon>
    </lineage>
</organism>
<comment type="caution">
    <text evidence="1">The sequence shown here is derived from an EMBL/GenBank/DDBJ whole genome shotgun (WGS) entry which is preliminary data.</text>
</comment>
<dbReference type="Proteomes" id="UP000789702">
    <property type="component" value="Unassembled WGS sequence"/>
</dbReference>
<accession>A0ACA9L124</accession>